<keyword evidence="2" id="KW-1185">Reference proteome</keyword>
<evidence type="ECO:0000313" key="2">
    <source>
        <dbReference type="Proteomes" id="UP000323917"/>
    </source>
</evidence>
<accession>A0A5B9QAN7</accession>
<dbReference type="Proteomes" id="UP000323917">
    <property type="component" value="Chromosome"/>
</dbReference>
<gene>
    <name evidence="1" type="ORF">Pr1d_32460</name>
</gene>
<evidence type="ECO:0000313" key="1">
    <source>
        <dbReference type="EMBL" id="QEG35938.1"/>
    </source>
</evidence>
<proteinExistence type="predicted"/>
<protein>
    <submittedName>
        <fullName evidence="1">Uncharacterized protein</fullName>
    </submittedName>
</protein>
<dbReference type="AlphaFoldDB" id="A0A5B9QAN7"/>
<dbReference type="KEGG" id="bgok:Pr1d_32460"/>
<dbReference type="EMBL" id="CP042913">
    <property type="protein sequence ID" value="QEG35938.1"/>
    <property type="molecule type" value="Genomic_DNA"/>
</dbReference>
<name>A0A5B9QAN7_9BACT</name>
<sequence length="96" mass="10744">MFLSPCCNCVNKAHCSRCGLSHPCKYYVDPALEEMPKRLSELAVQLLRPAILEGGHTEIQQPRKERCSQNMTASARAEWTVRMHSARPHVVDPIGG</sequence>
<organism evidence="1 2">
    <name type="scientific">Bythopirellula goksoeyrii</name>
    <dbReference type="NCBI Taxonomy" id="1400387"/>
    <lineage>
        <taxon>Bacteria</taxon>
        <taxon>Pseudomonadati</taxon>
        <taxon>Planctomycetota</taxon>
        <taxon>Planctomycetia</taxon>
        <taxon>Pirellulales</taxon>
        <taxon>Lacipirellulaceae</taxon>
        <taxon>Bythopirellula</taxon>
    </lineage>
</organism>
<reference evidence="1 2" key="1">
    <citation type="submission" date="2019-08" db="EMBL/GenBank/DDBJ databases">
        <title>Deep-cultivation of Planctomycetes and their phenomic and genomic characterization uncovers novel biology.</title>
        <authorList>
            <person name="Wiegand S."/>
            <person name="Jogler M."/>
            <person name="Boedeker C."/>
            <person name="Pinto D."/>
            <person name="Vollmers J."/>
            <person name="Rivas-Marin E."/>
            <person name="Kohn T."/>
            <person name="Peeters S.H."/>
            <person name="Heuer A."/>
            <person name="Rast P."/>
            <person name="Oberbeckmann S."/>
            <person name="Bunk B."/>
            <person name="Jeske O."/>
            <person name="Meyerdierks A."/>
            <person name="Storesund J.E."/>
            <person name="Kallscheuer N."/>
            <person name="Luecker S."/>
            <person name="Lage O.M."/>
            <person name="Pohl T."/>
            <person name="Merkel B.J."/>
            <person name="Hornburger P."/>
            <person name="Mueller R.-W."/>
            <person name="Bruemmer F."/>
            <person name="Labrenz M."/>
            <person name="Spormann A.M."/>
            <person name="Op den Camp H."/>
            <person name="Overmann J."/>
            <person name="Amann R."/>
            <person name="Jetten M.S.M."/>
            <person name="Mascher T."/>
            <person name="Medema M.H."/>
            <person name="Devos D.P."/>
            <person name="Kaster A.-K."/>
            <person name="Ovreas L."/>
            <person name="Rohde M."/>
            <person name="Galperin M.Y."/>
            <person name="Jogler C."/>
        </authorList>
    </citation>
    <scope>NUCLEOTIDE SEQUENCE [LARGE SCALE GENOMIC DNA]</scope>
    <source>
        <strain evidence="1 2">Pr1d</strain>
    </source>
</reference>